<evidence type="ECO:0000256" key="7">
    <source>
        <dbReference type="ARBA" id="ARBA00024013"/>
    </source>
</evidence>
<feature type="region of interest" description="Disordered" evidence="8">
    <location>
        <begin position="1"/>
        <end position="57"/>
    </location>
</feature>
<dbReference type="InterPro" id="IPR034746">
    <property type="entry name" value="POTRA"/>
</dbReference>
<keyword evidence="6" id="KW-0472">Membrane</keyword>
<feature type="domain" description="POTRA" evidence="9">
    <location>
        <begin position="74"/>
        <end position="153"/>
    </location>
</feature>
<sequence length="527" mass="58192">MEAHPESDPKTSRPEDPKPDYEEIEDDEADDDVSELEEDDDSDDKSMSSDARMQRDRADMDSLFRRLSSERVPVRVHDIVVKGNKKTKDSVIEAEVEHLFKDANSFQQLLRAAGVAKLQLQRLGIFDSVSITLDAGPPELPGTANVVIDVSEGSLLSGDFGVYCKPEARSWSLEAAARLKNLLGYGDLWDGSLAYGWGQSLEISSGVALPRFKSIPTPVSGRISLLSQDWLKFSSYKERALGLSLSLLSMGNHDLSYNLSWRTLTDPSQLSSYTVRRQLGHNLVSALKYAFKIDYRDSPMRPTRGHAFVSTTQIGGLFPDLRSLRFFRQEFDLRYAIPLGFYRAALNFGISGGILLPWGRGALSSSTYLPERFFMGGNTSPVCSLIGPTSILGFKSRGLGLAEPRRVTRDNPNDGSPDDSGIDNVGGDMALTAFADLSFDLPLSVLRNAGIHGHVFACTGSLNKLSENSYKEFSVQKFKDSFRSSVGAGLVVPTQLFRMEVNYCYILKKQEHDKGKTGVQFCFSSPN</sequence>
<comment type="caution">
    <text evidence="10">The sequence shown here is derived from an EMBL/GenBank/DDBJ whole genome shotgun (WGS) entry which is preliminary data.</text>
</comment>
<feature type="compositionally biased region" description="Acidic residues" evidence="8">
    <location>
        <begin position="22"/>
        <end position="43"/>
    </location>
</feature>
<dbReference type="Pfam" id="PF07244">
    <property type="entry name" value="POTRA"/>
    <property type="match status" value="1"/>
</dbReference>
<dbReference type="Gene3D" id="3.10.20.310">
    <property type="entry name" value="membrane protein fhac"/>
    <property type="match status" value="1"/>
</dbReference>
<dbReference type="InterPro" id="IPR039910">
    <property type="entry name" value="D15-like"/>
</dbReference>
<evidence type="ECO:0000256" key="2">
    <source>
        <dbReference type="ARBA" id="ARBA00010913"/>
    </source>
</evidence>
<dbReference type="InterPro" id="IPR000184">
    <property type="entry name" value="Bac_surfAg_D15"/>
</dbReference>
<keyword evidence="4" id="KW-0812">Transmembrane</keyword>
<dbReference type="AlphaFoldDB" id="A0ABD1FXQ1"/>
<dbReference type="InterPro" id="IPR010827">
    <property type="entry name" value="BamA/TamA_POTRA"/>
</dbReference>
<gene>
    <name evidence="10" type="ORF">AAHA92_28261</name>
</gene>
<evidence type="ECO:0000256" key="8">
    <source>
        <dbReference type="SAM" id="MobiDB-lite"/>
    </source>
</evidence>
<reference evidence="10 11" key="1">
    <citation type="submission" date="2024-06" db="EMBL/GenBank/DDBJ databases">
        <title>A chromosome level genome sequence of Diviner's sage (Salvia divinorum).</title>
        <authorList>
            <person name="Ford S.A."/>
            <person name="Ro D.-K."/>
            <person name="Ness R.W."/>
            <person name="Phillips M.A."/>
        </authorList>
    </citation>
    <scope>NUCLEOTIDE SEQUENCE [LARGE SCALE GENOMIC DNA]</scope>
    <source>
        <strain evidence="10">SAF-2024a</strain>
        <tissue evidence="10">Leaf</tissue>
    </source>
</reference>
<comment type="subcellular location">
    <subcellularLocation>
        <location evidence="1">Mitochondrion outer membrane</location>
        <topology evidence="1">Multi-pass membrane protein</topology>
    </subcellularLocation>
    <subcellularLocation>
        <location evidence="7">Plastid</location>
        <location evidence="7">Chloroplast outer membrane</location>
    </subcellularLocation>
</comment>
<keyword evidence="5" id="KW-0934">Plastid</keyword>
<dbReference type="PANTHER" id="PTHR12815">
    <property type="entry name" value="SORTING AND ASSEMBLY MACHINERY SAMM50 PROTEIN FAMILY MEMBER"/>
    <property type="match status" value="1"/>
</dbReference>
<evidence type="ECO:0000256" key="6">
    <source>
        <dbReference type="ARBA" id="ARBA00023136"/>
    </source>
</evidence>
<keyword evidence="3" id="KW-1134">Transmembrane beta strand</keyword>
<dbReference type="FunFam" id="3.10.20.310:FF:000016">
    <property type="entry name" value="Outer membrane OMP85 family protein"/>
    <property type="match status" value="1"/>
</dbReference>
<feature type="compositionally biased region" description="Basic and acidic residues" evidence="8">
    <location>
        <begin position="44"/>
        <end position="57"/>
    </location>
</feature>
<dbReference type="GO" id="GO:0009707">
    <property type="term" value="C:chloroplast outer membrane"/>
    <property type="evidence" value="ECO:0007669"/>
    <property type="project" value="UniProtKB-SubCell"/>
</dbReference>
<dbReference type="Proteomes" id="UP001567538">
    <property type="component" value="Unassembled WGS sequence"/>
</dbReference>
<accession>A0ABD1FXQ1</accession>
<evidence type="ECO:0000259" key="9">
    <source>
        <dbReference type="PROSITE" id="PS51779"/>
    </source>
</evidence>
<keyword evidence="5" id="KW-1002">Plastid outer membrane</keyword>
<organism evidence="10 11">
    <name type="scientific">Salvia divinorum</name>
    <name type="common">Maria pastora</name>
    <name type="synonym">Diviner's sage</name>
    <dbReference type="NCBI Taxonomy" id="28513"/>
    <lineage>
        <taxon>Eukaryota</taxon>
        <taxon>Viridiplantae</taxon>
        <taxon>Streptophyta</taxon>
        <taxon>Embryophyta</taxon>
        <taxon>Tracheophyta</taxon>
        <taxon>Spermatophyta</taxon>
        <taxon>Magnoliopsida</taxon>
        <taxon>eudicotyledons</taxon>
        <taxon>Gunneridae</taxon>
        <taxon>Pentapetalae</taxon>
        <taxon>asterids</taxon>
        <taxon>lamiids</taxon>
        <taxon>Lamiales</taxon>
        <taxon>Lamiaceae</taxon>
        <taxon>Nepetoideae</taxon>
        <taxon>Mentheae</taxon>
        <taxon>Salviinae</taxon>
        <taxon>Salvia</taxon>
        <taxon>Salvia subgen. Calosphace</taxon>
    </lineage>
</organism>
<comment type="similarity">
    <text evidence="2">Belongs to the SAM50/omp85 family.</text>
</comment>
<dbReference type="FunFam" id="2.40.160.50:FF:000005">
    <property type="entry name" value="Outer membrane OMP85 family protein"/>
    <property type="match status" value="1"/>
</dbReference>
<protein>
    <submittedName>
        <fullName evidence="10">SAM50-like protein gop-3</fullName>
    </submittedName>
</protein>
<dbReference type="GO" id="GO:0005741">
    <property type="term" value="C:mitochondrial outer membrane"/>
    <property type="evidence" value="ECO:0007669"/>
    <property type="project" value="UniProtKB-SubCell"/>
</dbReference>
<evidence type="ECO:0000313" key="10">
    <source>
        <dbReference type="EMBL" id="KAL1535488.1"/>
    </source>
</evidence>
<dbReference type="Pfam" id="PF01103">
    <property type="entry name" value="Omp85"/>
    <property type="match status" value="1"/>
</dbReference>
<evidence type="ECO:0000256" key="4">
    <source>
        <dbReference type="ARBA" id="ARBA00022692"/>
    </source>
</evidence>
<name>A0ABD1FXQ1_SALDI</name>
<dbReference type="EMBL" id="JBEAFC010000011">
    <property type="protein sequence ID" value="KAL1535488.1"/>
    <property type="molecule type" value="Genomic_DNA"/>
</dbReference>
<dbReference type="PANTHER" id="PTHR12815:SF18">
    <property type="entry name" value="SORTING AND ASSEMBLY MACHINERY COMPONENT 50 HOMOLOG"/>
    <property type="match status" value="1"/>
</dbReference>
<evidence type="ECO:0000256" key="1">
    <source>
        <dbReference type="ARBA" id="ARBA00004374"/>
    </source>
</evidence>
<evidence type="ECO:0000313" key="11">
    <source>
        <dbReference type="Proteomes" id="UP001567538"/>
    </source>
</evidence>
<dbReference type="Gene3D" id="2.40.160.50">
    <property type="entry name" value="membrane protein fhac: a member of the omp85/tpsb transporter family"/>
    <property type="match status" value="1"/>
</dbReference>
<evidence type="ECO:0000256" key="3">
    <source>
        <dbReference type="ARBA" id="ARBA00022452"/>
    </source>
</evidence>
<evidence type="ECO:0000256" key="5">
    <source>
        <dbReference type="ARBA" id="ARBA00022805"/>
    </source>
</evidence>
<dbReference type="PROSITE" id="PS51779">
    <property type="entry name" value="POTRA"/>
    <property type="match status" value="1"/>
</dbReference>
<keyword evidence="11" id="KW-1185">Reference proteome</keyword>
<proteinExistence type="inferred from homology"/>
<feature type="compositionally biased region" description="Basic and acidic residues" evidence="8">
    <location>
        <begin position="1"/>
        <end position="21"/>
    </location>
</feature>